<keyword evidence="2" id="KW-0489">Methyltransferase</keyword>
<comment type="caution">
    <text evidence="5">The sequence shown here is derived from an EMBL/GenBank/DDBJ whole genome shotgun (WGS) entry which is preliminary data.</text>
</comment>
<gene>
    <name evidence="5" type="ORF">N8I77_007200</name>
</gene>
<dbReference type="PANTHER" id="PTHR44942">
    <property type="entry name" value="METHYLTRANSF_11 DOMAIN-CONTAINING PROTEIN"/>
    <property type="match status" value="1"/>
</dbReference>
<reference evidence="5" key="1">
    <citation type="submission" date="2023-06" db="EMBL/GenBank/DDBJ databases">
        <authorList>
            <person name="Noh H."/>
        </authorList>
    </citation>
    <scope>NUCLEOTIDE SEQUENCE</scope>
    <source>
        <strain evidence="5">DUCC20226</strain>
    </source>
</reference>
<sequence length="310" mass="34580">MGSNGQVFAQDDDFWNNYLKGRPQVPENFFTRIFDYHRAHGGRFGAAHDVGAGNGPYAKTLRSRFNRVIVSDIVAQNIELARQRLRGADGFIFRTAKLQDAEDIEPGSVDMVFATNVLHFAHPQDEAMAALSRQLRQGGTLAIALFGPARFHDTQLQDLWERISHEGGRQLLREIGDAAAQEATIQVMARTQGTYNVAPLNRELFEAGAQRIHLNMRSGGIQGMLPPEEAHRDKQPNYTGPDDVETYEDDEGWSFVTDLAGVKAHFATFPFVSKFPDALAELYQELDDLLAGGKSVKGYYPVKIILSTRR</sequence>
<protein>
    <recommendedName>
        <fullName evidence="4">Methyltransferase type 11 domain-containing protein</fullName>
    </recommendedName>
</protein>
<dbReference type="CDD" id="cd02440">
    <property type="entry name" value="AdoMet_MTases"/>
    <property type="match status" value="1"/>
</dbReference>
<evidence type="ECO:0000256" key="1">
    <source>
        <dbReference type="ARBA" id="ARBA00008361"/>
    </source>
</evidence>
<dbReference type="InterPro" id="IPR051052">
    <property type="entry name" value="Diverse_substrate_MTase"/>
</dbReference>
<dbReference type="GO" id="GO:0008757">
    <property type="term" value="F:S-adenosylmethionine-dependent methyltransferase activity"/>
    <property type="evidence" value="ECO:0007669"/>
    <property type="project" value="InterPro"/>
</dbReference>
<dbReference type="SUPFAM" id="SSF53335">
    <property type="entry name" value="S-adenosyl-L-methionine-dependent methyltransferases"/>
    <property type="match status" value="1"/>
</dbReference>
<dbReference type="Gene3D" id="3.40.50.150">
    <property type="entry name" value="Vaccinia Virus protein VP39"/>
    <property type="match status" value="1"/>
</dbReference>
<dbReference type="PANTHER" id="PTHR44942:SF4">
    <property type="entry name" value="METHYLTRANSFERASE TYPE 11 DOMAIN-CONTAINING PROTEIN"/>
    <property type="match status" value="1"/>
</dbReference>
<dbReference type="InterPro" id="IPR029063">
    <property type="entry name" value="SAM-dependent_MTases_sf"/>
</dbReference>
<evidence type="ECO:0000259" key="4">
    <source>
        <dbReference type="Pfam" id="PF08241"/>
    </source>
</evidence>
<accession>A0AAD9SDX5</accession>
<comment type="similarity">
    <text evidence="1">Belongs to the methyltransferase superfamily.</text>
</comment>
<evidence type="ECO:0000256" key="3">
    <source>
        <dbReference type="ARBA" id="ARBA00022679"/>
    </source>
</evidence>
<proteinExistence type="inferred from homology"/>
<dbReference type="InterPro" id="IPR013216">
    <property type="entry name" value="Methyltransf_11"/>
</dbReference>
<organism evidence="5 6">
    <name type="scientific">Phomopsis amygdali</name>
    <name type="common">Fusicoccum amygdali</name>
    <dbReference type="NCBI Taxonomy" id="1214568"/>
    <lineage>
        <taxon>Eukaryota</taxon>
        <taxon>Fungi</taxon>
        <taxon>Dikarya</taxon>
        <taxon>Ascomycota</taxon>
        <taxon>Pezizomycotina</taxon>
        <taxon>Sordariomycetes</taxon>
        <taxon>Sordariomycetidae</taxon>
        <taxon>Diaporthales</taxon>
        <taxon>Diaporthaceae</taxon>
        <taxon>Diaporthe</taxon>
    </lineage>
</organism>
<dbReference type="EMBL" id="JAUJFL010000004">
    <property type="protein sequence ID" value="KAK2604256.1"/>
    <property type="molecule type" value="Genomic_DNA"/>
</dbReference>
<evidence type="ECO:0000313" key="5">
    <source>
        <dbReference type="EMBL" id="KAK2604256.1"/>
    </source>
</evidence>
<keyword evidence="3" id="KW-0808">Transferase</keyword>
<evidence type="ECO:0000256" key="2">
    <source>
        <dbReference type="ARBA" id="ARBA00022603"/>
    </source>
</evidence>
<keyword evidence="6" id="KW-1185">Reference proteome</keyword>
<evidence type="ECO:0000313" key="6">
    <source>
        <dbReference type="Proteomes" id="UP001265746"/>
    </source>
</evidence>
<feature type="domain" description="Methyltransferase type 11" evidence="4">
    <location>
        <begin position="49"/>
        <end position="143"/>
    </location>
</feature>
<dbReference type="Proteomes" id="UP001265746">
    <property type="component" value="Unassembled WGS sequence"/>
</dbReference>
<dbReference type="Pfam" id="PF08241">
    <property type="entry name" value="Methyltransf_11"/>
    <property type="match status" value="1"/>
</dbReference>
<name>A0AAD9SDX5_PHOAM</name>
<dbReference type="AlphaFoldDB" id="A0AAD9SDX5"/>
<dbReference type="GO" id="GO:0032259">
    <property type="term" value="P:methylation"/>
    <property type="evidence" value="ECO:0007669"/>
    <property type="project" value="UniProtKB-KW"/>
</dbReference>